<keyword evidence="3" id="KW-1185">Reference proteome</keyword>
<dbReference type="EMBL" id="CP071796">
    <property type="protein sequence ID" value="QTD44144.1"/>
    <property type="molecule type" value="Genomic_DNA"/>
</dbReference>
<sequence>MKKEANRHTTRRYRLGVAARALAAIGGGYALSALASVALALWLPVARAEAVTWGLLAAFVVYPLAVMGVFAARSAARAWLGLALPAVLLGLPVALHHAGWLHAATEPAGPAAPLAVPLSIPPSTG</sequence>
<keyword evidence="1" id="KW-1133">Transmembrane helix</keyword>
<evidence type="ECO:0000313" key="3">
    <source>
        <dbReference type="Proteomes" id="UP000663903"/>
    </source>
</evidence>
<dbReference type="Proteomes" id="UP000663903">
    <property type="component" value="Chromosome"/>
</dbReference>
<dbReference type="InterPro" id="IPR022109">
    <property type="entry name" value="DUF3649"/>
</dbReference>
<gene>
    <name evidence="2" type="ORF">J1M35_13520</name>
</gene>
<accession>A0A975CH88</accession>
<dbReference type="AlphaFoldDB" id="A0A975CH88"/>
<organism evidence="2 3">
    <name type="scientific">Ottowia testudinis</name>
    <dbReference type="NCBI Taxonomy" id="2816950"/>
    <lineage>
        <taxon>Bacteria</taxon>
        <taxon>Pseudomonadati</taxon>
        <taxon>Pseudomonadota</taxon>
        <taxon>Betaproteobacteria</taxon>
        <taxon>Burkholderiales</taxon>
        <taxon>Comamonadaceae</taxon>
        <taxon>Ottowia</taxon>
    </lineage>
</organism>
<keyword evidence="1" id="KW-0472">Membrane</keyword>
<evidence type="ECO:0000313" key="2">
    <source>
        <dbReference type="EMBL" id="QTD44144.1"/>
    </source>
</evidence>
<name>A0A975CH88_9BURK</name>
<feature type="transmembrane region" description="Helical" evidence="1">
    <location>
        <begin position="21"/>
        <end position="45"/>
    </location>
</feature>
<proteinExistence type="predicted"/>
<dbReference type="KEGG" id="otd:J1M35_13520"/>
<keyword evidence="1" id="KW-0812">Transmembrane</keyword>
<feature type="transmembrane region" description="Helical" evidence="1">
    <location>
        <begin position="51"/>
        <end position="72"/>
    </location>
</feature>
<evidence type="ECO:0000256" key="1">
    <source>
        <dbReference type="SAM" id="Phobius"/>
    </source>
</evidence>
<reference evidence="2" key="1">
    <citation type="submission" date="2021-03" db="EMBL/GenBank/DDBJ databases">
        <title>Ottowia sp. 27C isolated from the cloaca of a Giant Asian pond turtle (Heosemys grandis).</title>
        <authorList>
            <person name="Spergser J."/>
            <person name="Busse H.-J."/>
        </authorList>
    </citation>
    <scope>NUCLEOTIDE SEQUENCE</scope>
    <source>
        <strain evidence="2">27C</strain>
    </source>
</reference>
<dbReference type="Pfam" id="PF12365">
    <property type="entry name" value="DUF3649"/>
    <property type="match status" value="1"/>
</dbReference>
<feature type="transmembrane region" description="Helical" evidence="1">
    <location>
        <begin position="79"/>
        <end position="100"/>
    </location>
</feature>
<protein>
    <submittedName>
        <fullName evidence="2">DUF3649 domain-containing protein</fullName>
    </submittedName>
</protein>
<dbReference type="RefSeq" id="WP_208007645.1">
    <property type="nucleotide sequence ID" value="NZ_CP071796.1"/>
</dbReference>